<evidence type="ECO:0000256" key="1">
    <source>
        <dbReference type="ARBA" id="ARBA00006484"/>
    </source>
</evidence>
<evidence type="ECO:0000313" key="5">
    <source>
        <dbReference type="Proteomes" id="UP000441102"/>
    </source>
</evidence>
<dbReference type="InterPro" id="IPR020904">
    <property type="entry name" value="Sc_DH/Rdtase_CS"/>
</dbReference>
<dbReference type="SUPFAM" id="SSF51735">
    <property type="entry name" value="NAD(P)-binding Rossmann-fold domains"/>
    <property type="match status" value="1"/>
</dbReference>
<comment type="similarity">
    <text evidence="1">Belongs to the short-chain dehydrogenases/reductases (SDR) family.</text>
</comment>
<gene>
    <name evidence="3" type="ORF">F9L06_02345</name>
    <name evidence="4" type="ORF">IH622_09345</name>
</gene>
<evidence type="ECO:0000313" key="3">
    <source>
        <dbReference type="EMBL" id="KAB2803028.1"/>
    </source>
</evidence>
<dbReference type="PRINTS" id="PR00080">
    <property type="entry name" value="SDRFAMILY"/>
</dbReference>
<reference evidence="3 5" key="1">
    <citation type="submission" date="2019-09" db="EMBL/GenBank/DDBJ databases">
        <title>Taxonomic organization of the family Brucellaceae based on a phylogenomic approach.</title>
        <authorList>
            <person name="Leclercq S."/>
            <person name="Cloeckaert A."/>
            <person name="Zygmunt M.S."/>
        </authorList>
    </citation>
    <scope>NUCLEOTIDE SEQUENCE [LARGE SCALE GENOMIC DNA]</scope>
    <source>
        <strain evidence="3 5">CCUG 34461</strain>
    </source>
</reference>
<dbReference type="Proteomes" id="UP000441102">
    <property type="component" value="Unassembled WGS sequence"/>
</dbReference>
<dbReference type="Pfam" id="PF13561">
    <property type="entry name" value="adh_short_C2"/>
    <property type="match status" value="1"/>
</dbReference>
<dbReference type="EMBL" id="WBWX01000001">
    <property type="protein sequence ID" value="KAB2803028.1"/>
    <property type="molecule type" value="Genomic_DNA"/>
</dbReference>
<dbReference type="InterPro" id="IPR036291">
    <property type="entry name" value="NAD(P)-bd_dom_sf"/>
</dbReference>
<dbReference type="CDD" id="cd05233">
    <property type="entry name" value="SDR_c"/>
    <property type="match status" value="1"/>
</dbReference>
<dbReference type="PANTHER" id="PTHR43975">
    <property type="entry name" value="ZGC:101858"/>
    <property type="match status" value="1"/>
</dbReference>
<dbReference type="FunFam" id="3.40.50.720:FF:000084">
    <property type="entry name" value="Short-chain dehydrogenase reductase"/>
    <property type="match status" value="1"/>
</dbReference>
<dbReference type="Gene3D" id="3.40.50.720">
    <property type="entry name" value="NAD(P)-binding Rossmann-like Domain"/>
    <property type="match status" value="1"/>
</dbReference>
<dbReference type="PANTHER" id="PTHR43975:SF2">
    <property type="entry name" value="EG:BACR7A4.14 PROTEIN-RELATED"/>
    <property type="match status" value="1"/>
</dbReference>
<comment type="caution">
    <text evidence="3">The sequence shown here is derived from an EMBL/GenBank/DDBJ whole genome shotgun (WGS) entry which is preliminary data.</text>
</comment>
<dbReference type="AlphaFoldDB" id="A0A011UPE3"/>
<protein>
    <submittedName>
        <fullName evidence="3">SDR family oxidoreductase</fullName>
    </submittedName>
</protein>
<dbReference type="GeneID" id="61317705"/>
<sequence>MNGQFNGKVAVITGSTQGLGAATAKLFAERGAKGLVICGRSVEKGLAQVDQLANLGAKAVFVQADLEKVEDCRRIVSEADRVFGRLDVLVNAAGLTDRGTILDTSPELFDRLFAVNTRAPFFLIQEAIELFRRDKIEGTIVNISSMSSMGGQPFIAAYCASKGALDTLTRNVAYSVLRNRIRINSLNIGWMASDGEDRIQREFHNAPENWLDEAAKSQPFGRLIEPVEVARAIVFLASEESGLMTGAIVNFDQSIWGAYGSSPHPDQPL</sequence>
<dbReference type="PROSITE" id="PS00061">
    <property type="entry name" value="ADH_SHORT"/>
    <property type="match status" value="1"/>
</dbReference>
<dbReference type="SMART" id="SM00822">
    <property type="entry name" value="PKS_KR"/>
    <property type="match status" value="1"/>
</dbReference>
<evidence type="ECO:0000313" key="4">
    <source>
        <dbReference type="EMBL" id="MBE0561008.1"/>
    </source>
</evidence>
<dbReference type="RefSeq" id="WP_010659801.1">
    <property type="nucleotide sequence ID" value="NZ_CP044970.1"/>
</dbReference>
<dbReference type="Proteomes" id="UP000642265">
    <property type="component" value="Unassembled WGS sequence"/>
</dbReference>
<dbReference type="InterPro" id="IPR002347">
    <property type="entry name" value="SDR_fam"/>
</dbReference>
<dbReference type="PRINTS" id="PR00081">
    <property type="entry name" value="GDHRDH"/>
</dbReference>
<name>A0A011UPE3_BRUAN</name>
<reference evidence="4" key="2">
    <citation type="submission" date="2020-09" db="EMBL/GenBank/DDBJ databases">
        <authorList>
            <person name="Dalcin Martins P."/>
        </authorList>
    </citation>
    <scope>NUCLEOTIDE SEQUENCE</scope>
    <source>
        <strain evidence="4">MAG47</strain>
    </source>
</reference>
<organism evidence="3 5">
    <name type="scientific">Brucella anthropi</name>
    <name type="common">Ochrobactrum anthropi</name>
    <dbReference type="NCBI Taxonomy" id="529"/>
    <lineage>
        <taxon>Bacteria</taxon>
        <taxon>Pseudomonadati</taxon>
        <taxon>Pseudomonadota</taxon>
        <taxon>Alphaproteobacteria</taxon>
        <taxon>Hyphomicrobiales</taxon>
        <taxon>Brucellaceae</taxon>
        <taxon>Brucella/Ochrobactrum group</taxon>
        <taxon>Brucella</taxon>
    </lineage>
</organism>
<dbReference type="EMBL" id="JACZKO010000026">
    <property type="protein sequence ID" value="MBE0561008.1"/>
    <property type="molecule type" value="Genomic_DNA"/>
</dbReference>
<accession>A0A011UPE3</accession>
<evidence type="ECO:0000259" key="2">
    <source>
        <dbReference type="SMART" id="SM00822"/>
    </source>
</evidence>
<dbReference type="InterPro" id="IPR057326">
    <property type="entry name" value="KR_dom"/>
</dbReference>
<proteinExistence type="inferred from homology"/>
<reference evidence="4" key="3">
    <citation type="submission" date="2020-10" db="EMBL/GenBank/DDBJ databases">
        <title>Enrichment of novel Verrucomicrobia, Bacteroidetes and Krumholzibacteria in an oxygen-limited, methane- and iron-fed bioreactor inoculated with Bothnian Sea sediments.</title>
        <authorList>
            <person name="Martins P.D."/>
            <person name="de Jong A."/>
            <person name="Lenstra W.K."/>
            <person name="van Helmond N.A.G.M."/>
            <person name="Slomp C.P."/>
            <person name="Jetten M.S.M."/>
            <person name="Welte C.U."/>
            <person name="Rasigraf O."/>
        </authorList>
    </citation>
    <scope>NUCLEOTIDE SEQUENCE</scope>
    <source>
        <strain evidence="4">MAG47</strain>
    </source>
</reference>
<feature type="domain" description="Ketoreductase" evidence="2">
    <location>
        <begin position="8"/>
        <end position="183"/>
    </location>
</feature>
<dbReference type="NCBIfam" id="NF004847">
    <property type="entry name" value="PRK06198.1"/>
    <property type="match status" value="1"/>
</dbReference>